<comment type="pathway">
    <text evidence="1">Amino-acid biosynthesis; L-isoleucine biosynthesis; 2-oxobutanoate from pyruvate: step 1/3.</text>
</comment>
<dbReference type="InterPro" id="IPR002034">
    <property type="entry name" value="AIPM/Hcit_synth_CS"/>
</dbReference>
<sequence>MSKRPVEIYDTTLRDGTQGEGVSFSVADKLRVAEKLDAFGVHYVEGGWPGSNPKDIEFFKEAAKRKWKHTQIAAFGSTRRKKIAAKDDPQVKLLVQARTPVVTIFGKTWLLHVKEVLRTTPKENLAMIADTIAFLKKKKKTVIYDAEHAFDGYKDDPEYALATWKAAEEAGADFVVLCDTN</sequence>
<dbReference type="AlphaFoldDB" id="A0A383BIR8"/>
<dbReference type="PROSITE" id="PS00815">
    <property type="entry name" value="AIPM_HOMOCIT_SYNTH_1"/>
    <property type="match status" value="1"/>
</dbReference>
<gene>
    <name evidence="6" type="ORF">METZ01_LOCUS472940</name>
</gene>
<dbReference type="GO" id="GO:0046912">
    <property type="term" value="F:acyltransferase activity, acyl groups converted into alkyl on transfer"/>
    <property type="evidence" value="ECO:0007669"/>
    <property type="project" value="InterPro"/>
</dbReference>
<dbReference type="GO" id="GO:0043714">
    <property type="term" value="F:(R)-citramalate synthase activity"/>
    <property type="evidence" value="ECO:0007669"/>
    <property type="project" value="UniProtKB-EC"/>
</dbReference>
<dbReference type="PANTHER" id="PTHR43538:SF1">
    <property type="entry name" value="(R)-CITRAMALATE SYNTHASE"/>
    <property type="match status" value="1"/>
</dbReference>
<evidence type="ECO:0000256" key="3">
    <source>
        <dbReference type="ARBA" id="ARBA00022679"/>
    </source>
</evidence>
<dbReference type="EMBL" id="UINC01200956">
    <property type="protein sequence ID" value="SVE20086.1"/>
    <property type="molecule type" value="Genomic_DNA"/>
</dbReference>
<proteinExistence type="predicted"/>
<dbReference type="PROSITE" id="PS50991">
    <property type="entry name" value="PYR_CT"/>
    <property type="match status" value="1"/>
</dbReference>
<dbReference type="InterPro" id="IPR000891">
    <property type="entry name" value="PYR_CT"/>
</dbReference>
<feature type="non-terminal residue" evidence="6">
    <location>
        <position position="181"/>
    </location>
</feature>
<evidence type="ECO:0000256" key="1">
    <source>
        <dbReference type="ARBA" id="ARBA00004743"/>
    </source>
</evidence>
<keyword evidence="3" id="KW-0808">Transferase</keyword>
<dbReference type="Pfam" id="PF00682">
    <property type="entry name" value="HMGL-like"/>
    <property type="match status" value="1"/>
</dbReference>
<protein>
    <recommendedName>
        <fullName evidence="2">(R)-citramalate synthase</fullName>
        <ecNumber evidence="4">2.3.3.21</ecNumber>
    </recommendedName>
</protein>
<dbReference type="GO" id="GO:0009097">
    <property type="term" value="P:isoleucine biosynthetic process"/>
    <property type="evidence" value="ECO:0007669"/>
    <property type="project" value="UniProtKB-UniPathway"/>
</dbReference>
<accession>A0A383BIR8</accession>
<evidence type="ECO:0000256" key="2">
    <source>
        <dbReference type="ARBA" id="ARBA00022325"/>
    </source>
</evidence>
<dbReference type="InterPro" id="IPR005675">
    <property type="entry name" value="Citramal_synthase"/>
</dbReference>
<evidence type="ECO:0000259" key="5">
    <source>
        <dbReference type="PROSITE" id="PS50991"/>
    </source>
</evidence>
<evidence type="ECO:0000313" key="6">
    <source>
        <dbReference type="EMBL" id="SVE20086.1"/>
    </source>
</evidence>
<organism evidence="6">
    <name type="scientific">marine metagenome</name>
    <dbReference type="NCBI Taxonomy" id="408172"/>
    <lineage>
        <taxon>unclassified sequences</taxon>
        <taxon>metagenomes</taxon>
        <taxon>ecological metagenomes</taxon>
    </lineage>
</organism>
<name>A0A383BIR8_9ZZZZ</name>
<feature type="domain" description="Pyruvate carboxyltransferase" evidence="5">
    <location>
        <begin position="6"/>
        <end position="181"/>
    </location>
</feature>
<dbReference type="PANTHER" id="PTHR43538">
    <property type="entry name" value="ALPHA-IPM SYNTHASE/HOMOCITRATE SYNTHASE"/>
    <property type="match status" value="1"/>
</dbReference>
<evidence type="ECO:0000256" key="4">
    <source>
        <dbReference type="ARBA" id="ARBA00034330"/>
    </source>
</evidence>
<reference evidence="6" key="1">
    <citation type="submission" date="2018-05" db="EMBL/GenBank/DDBJ databases">
        <authorList>
            <person name="Lanie J.A."/>
            <person name="Ng W.-L."/>
            <person name="Kazmierczak K.M."/>
            <person name="Andrzejewski T.M."/>
            <person name="Davidsen T.M."/>
            <person name="Wayne K.J."/>
            <person name="Tettelin H."/>
            <person name="Glass J.I."/>
            <person name="Rusch D."/>
            <person name="Podicherti R."/>
            <person name="Tsui H.-C.T."/>
            <person name="Winkler M.E."/>
        </authorList>
    </citation>
    <scope>NUCLEOTIDE SEQUENCE</scope>
</reference>
<dbReference type="UniPathway" id="UPA00047">
    <property type="reaction ID" value="UER00066"/>
</dbReference>
<dbReference type="Gene3D" id="3.20.20.70">
    <property type="entry name" value="Aldolase class I"/>
    <property type="match status" value="1"/>
</dbReference>
<dbReference type="InterPro" id="IPR013785">
    <property type="entry name" value="Aldolase_TIM"/>
</dbReference>
<dbReference type="EC" id="2.3.3.21" evidence="4"/>
<dbReference type="SUPFAM" id="SSF51569">
    <property type="entry name" value="Aldolase"/>
    <property type="match status" value="1"/>
</dbReference>